<name>A0A8H5YDY1_9HYPO</name>
<dbReference type="OrthoDB" id="5088465at2759"/>
<dbReference type="EMBL" id="JAAOAN010000356">
    <property type="protein sequence ID" value="KAF5709540.1"/>
    <property type="molecule type" value="Genomic_DNA"/>
</dbReference>
<comment type="caution">
    <text evidence="1">The sequence shown here is derived from an EMBL/GenBank/DDBJ whole genome shotgun (WGS) entry which is preliminary data.</text>
</comment>
<reference evidence="1 2" key="1">
    <citation type="submission" date="2020-05" db="EMBL/GenBank/DDBJ databases">
        <title>Identification and distribution of gene clusters putatively required for synthesis of sphingolipid metabolism inhibitors in phylogenetically diverse species of the filamentous fungus Fusarium.</title>
        <authorList>
            <person name="Kim H.-S."/>
            <person name="Busman M."/>
            <person name="Brown D.W."/>
            <person name="Divon H."/>
            <person name="Uhlig S."/>
            <person name="Proctor R.H."/>
        </authorList>
    </citation>
    <scope>NUCLEOTIDE SEQUENCE [LARGE SCALE GENOMIC DNA]</scope>
    <source>
        <strain evidence="1 2">NRRL 66235</strain>
    </source>
</reference>
<gene>
    <name evidence="1" type="ORF">FMUND_10030</name>
</gene>
<sequence length="355" mass="41588">MPSDIFNRLPPEIHINIVKHLGPEGNYVSIRDIRSFTSASPTARRYFYANQCASFVRPYIQEISKKFGDEALVPLAVILLQARKVRAQTRGLTSPQIEQRIRPYLDAFTRFENSEPEEEWKGNLGCITALINMNREFDNILDDFTYYILKRYYLRPRLPLYDPPPSYQSTVINHFLRYDLYCQLGCHGEDKLFAENEHVKELESHLYKLMLPTNAHRLGRINMLYLIKELLDRILRSVDKQINYAGDARKERKQVDDIIRQGGTPEFVMQRLRECRFRSRHDRDTKLFLDHVCLLGYPFVLYLQKLGDSARKACILDMFFKITTEKFQAKAGIRKSTASATKRERIYSSLALSGW</sequence>
<accession>A0A8H5YDY1</accession>
<dbReference type="AlphaFoldDB" id="A0A8H5YDY1"/>
<evidence type="ECO:0000313" key="1">
    <source>
        <dbReference type="EMBL" id="KAF5709540.1"/>
    </source>
</evidence>
<protein>
    <submittedName>
        <fullName evidence="1">Uncharacterized protein</fullName>
    </submittedName>
</protein>
<dbReference type="Proteomes" id="UP000544331">
    <property type="component" value="Unassembled WGS sequence"/>
</dbReference>
<proteinExistence type="predicted"/>
<organism evidence="1 2">
    <name type="scientific">Fusarium mundagurra</name>
    <dbReference type="NCBI Taxonomy" id="1567541"/>
    <lineage>
        <taxon>Eukaryota</taxon>
        <taxon>Fungi</taxon>
        <taxon>Dikarya</taxon>
        <taxon>Ascomycota</taxon>
        <taxon>Pezizomycotina</taxon>
        <taxon>Sordariomycetes</taxon>
        <taxon>Hypocreomycetidae</taxon>
        <taxon>Hypocreales</taxon>
        <taxon>Nectriaceae</taxon>
        <taxon>Fusarium</taxon>
        <taxon>Fusarium fujikuroi species complex</taxon>
    </lineage>
</organism>
<keyword evidence="2" id="KW-1185">Reference proteome</keyword>
<evidence type="ECO:0000313" key="2">
    <source>
        <dbReference type="Proteomes" id="UP000544331"/>
    </source>
</evidence>